<dbReference type="AlphaFoldDB" id="A0A1H7ILM1"/>
<evidence type="ECO:0000313" key="4">
    <source>
        <dbReference type="Proteomes" id="UP000198620"/>
    </source>
</evidence>
<dbReference type="InterPro" id="IPR014262">
    <property type="entry name" value="HAF_rpt"/>
</dbReference>
<dbReference type="EMBL" id="FOBH01000002">
    <property type="protein sequence ID" value="SEK61625.1"/>
    <property type="molecule type" value="Genomic_DNA"/>
</dbReference>
<dbReference type="InterPro" id="IPR013424">
    <property type="entry name" value="Ice-binding_C"/>
</dbReference>
<gene>
    <name evidence="3" type="ORF">SAMN05216387_102167</name>
</gene>
<feature type="signal peptide" evidence="1">
    <location>
        <begin position="1"/>
        <end position="26"/>
    </location>
</feature>
<dbReference type="RefSeq" id="WP_177171749.1">
    <property type="nucleotide sequence ID" value="NZ_FOBH01000002.1"/>
</dbReference>
<dbReference type="Pfam" id="PF07589">
    <property type="entry name" value="PEP-CTERM"/>
    <property type="match status" value="1"/>
</dbReference>
<dbReference type="Proteomes" id="UP000198620">
    <property type="component" value="Unassembled WGS sequence"/>
</dbReference>
<dbReference type="NCBIfam" id="TIGR02595">
    <property type="entry name" value="PEP_CTERM"/>
    <property type="match status" value="1"/>
</dbReference>
<sequence>MNTNKFSSLALLTMGVLLAGVSQAGAADTPYSFTDLGTSSGQSFARAINNAGQVAGYSLPSGASGSAYRATLWNGATATDLGTLGGSYSHAFGINNSGQVVGDSELPDFRTQHGAVWNGTIATGLAGPAGYHSEALAINDAGEVAGATFSASAPRHATLWNGTTPTELSTLGGQTSQAYAINSAGQVAGDSYLSDGSTKRATVWNGTTPTDLGTLGGQSSQAYGINNAGQVVGSSYLTGDSSYHATLWNGTTATDLGTLGGGLSEAHAINAAGLMAGWAETANGITHATLWNGSTATDLNSFLDVSAVNAGWVLVRAYGINDNGWIVGDAHNSVSNVDHAFLLAPIPEPETYAMFMAGLGLVAAVMSRRRRLLARNC</sequence>
<accession>A0A1H7ILM1</accession>
<keyword evidence="1" id="KW-0732">Signal</keyword>
<dbReference type="STRING" id="1233.SAMN05216387_102167"/>
<dbReference type="NCBIfam" id="TIGR02913">
    <property type="entry name" value="HAF_rpt"/>
    <property type="match status" value="4"/>
</dbReference>
<protein>
    <submittedName>
        <fullName evidence="3">PEP-CTERM protein-sorting domain-containing protein</fullName>
    </submittedName>
</protein>
<evidence type="ECO:0000259" key="2">
    <source>
        <dbReference type="Pfam" id="PF07589"/>
    </source>
</evidence>
<feature type="domain" description="Ice-binding protein C-terminal" evidence="2">
    <location>
        <begin position="345"/>
        <end position="370"/>
    </location>
</feature>
<feature type="chain" id="PRO_5011737521" evidence="1">
    <location>
        <begin position="27"/>
        <end position="377"/>
    </location>
</feature>
<name>A0A1H7ILM1_9PROT</name>
<evidence type="ECO:0000256" key="1">
    <source>
        <dbReference type="SAM" id="SignalP"/>
    </source>
</evidence>
<keyword evidence="4" id="KW-1185">Reference proteome</keyword>
<organism evidence="3 4">
    <name type="scientific">Nitrosovibrio tenuis</name>
    <dbReference type="NCBI Taxonomy" id="1233"/>
    <lineage>
        <taxon>Bacteria</taxon>
        <taxon>Pseudomonadati</taxon>
        <taxon>Pseudomonadota</taxon>
        <taxon>Betaproteobacteria</taxon>
        <taxon>Nitrosomonadales</taxon>
        <taxon>Nitrosomonadaceae</taxon>
        <taxon>Nitrosovibrio</taxon>
    </lineage>
</organism>
<proteinExistence type="predicted"/>
<reference evidence="3 4" key="1">
    <citation type="submission" date="2016-10" db="EMBL/GenBank/DDBJ databases">
        <authorList>
            <person name="de Groot N.N."/>
        </authorList>
    </citation>
    <scope>NUCLEOTIDE SEQUENCE [LARGE SCALE GENOMIC DNA]</scope>
    <source>
        <strain evidence="3 4">Nv1</strain>
    </source>
</reference>
<evidence type="ECO:0000313" key="3">
    <source>
        <dbReference type="EMBL" id="SEK61625.1"/>
    </source>
</evidence>